<feature type="transmembrane region" description="Helical" evidence="1">
    <location>
        <begin position="75"/>
        <end position="93"/>
    </location>
</feature>
<dbReference type="AlphaFoldDB" id="A0A1M5DRU0"/>
<dbReference type="Proteomes" id="UP000184406">
    <property type="component" value="Unassembled WGS sequence"/>
</dbReference>
<accession>A0A1M5DRU0</accession>
<protein>
    <submittedName>
        <fullName evidence="2">Uncharacterized protein</fullName>
    </submittedName>
</protein>
<evidence type="ECO:0000256" key="1">
    <source>
        <dbReference type="SAM" id="Phobius"/>
    </source>
</evidence>
<keyword evidence="1" id="KW-0472">Membrane</keyword>
<name>A0A1M5DRU0_9FLAO</name>
<feature type="transmembrane region" description="Helical" evidence="1">
    <location>
        <begin position="20"/>
        <end position="38"/>
    </location>
</feature>
<dbReference type="PROSITE" id="PS51257">
    <property type="entry name" value="PROKAR_LIPOPROTEIN"/>
    <property type="match status" value="1"/>
</dbReference>
<keyword evidence="1" id="KW-1133">Transmembrane helix</keyword>
<evidence type="ECO:0000313" key="3">
    <source>
        <dbReference type="Proteomes" id="UP000184406"/>
    </source>
</evidence>
<reference evidence="3" key="1">
    <citation type="submission" date="2016-11" db="EMBL/GenBank/DDBJ databases">
        <authorList>
            <person name="Varghese N."/>
            <person name="Submissions S."/>
        </authorList>
    </citation>
    <scope>NUCLEOTIDE SEQUENCE [LARGE SCALE GENOMIC DNA]</scope>
    <source>
        <strain evidence="3">DSM 17539</strain>
    </source>
</reference>
<dbReference type="RefSeq" id="WP_072863601.1">
    <property type="nucleotide sequence ID" value="NZ_FQUX01000006.1"/>
</dbReference>
<keyword evidence="1" id="KW-0812">Transmembrane</keyword>
<feature type="transmembrane region" description="Helical" evidence="1">
    <location>
        <begin position="50"/>
        <end position="69"/>
    </location>
</feature>
<proteinExistence type="predicted"/>
<sequence>MRLYNQLLNEFKREQTGYSTIAIIGQSCIGSVAAMVVLMNHMPEAIKLSLLFLVTILCMAYNAAVLARLSTKTTFNLLVLSVIFSILTIVGILI</sequence>
<dbReference type="EMBL" id="FQUX01000006">
    <property type="protein sequence ID" value="SHF69571.1"/>
    <property type="molecule type" value="Genomic_DNA"/>
</dbReference>
<evidence type="ECO:0000313" key="2">
    <source>
        <dbReference type="EMBL" id="SHF69571.1"/>
    </source>
</evidence>
<organism evidence="2 3">
    <name type="scientific">Arenibacter palladensis</name>
    <dbReference type="NCBI Taxonomy" id="237373"/>
    <lineage>
        <taxon>Bacteria</taxon>
        <taxon>Pseudomonadati</taxon>
        <taxon>Bacteroidota</taxon>
        <taxon>Flavobacteriia</taxon>
        <taxon>Flavobacteriales</taxon>
        <taxon>Flavobacteriaceae</taxon>
        <taxon>Arenibacter</taxon>
    </lineage>
</organism>
<keyword evidence="3" id="KW-1185">Reference proteome</keyword>
<gene>
    <name evidence="2" type="ORF">SAMN03080594_106212</name>
</gene>